<name>A0AB32XB79_MYCFM</name>
<gene>
    <name evidence="1" type="ordered locus">MfeM64YM_0226</name>
</gene>
<organism evidence="1 2">
    <name type="scientific">Mycoplasmopsis fermentans (strain M64)</name>
    <name type="common">Mycoplasma fermentans</name>
    <dbReference type="NCBI Taxonomy" id="943945"/>
    <lineage>
        <taxon>Bacteria</taxon>
        <taxon>Bacillati</taxon>
        <taxon>Mycoplasmatota</taxon>
        <taxon>Mycoplasmoidales</taxon>
        <taxon>Metamycoplasmataceae</taxon>
        <taxon>Mycoplasmopsis</taxon>
    </lineage>
</organism>
<sequence>MINKEYKPIFKVTNKIIELIGKIKEKLSSVFLCKDFLILNRKIKIKSIYSSVKIEGNPYDFQTFYKVINNEEKEQKDKYKLEFKKVL</sequence>
<accession>A0AB32XB79</accession>
<dbReference type="EMBL" id="CP002458">
    <property type="protein sequence ID" value="ADV34232.1"/>
    <property type="molecule type" value="Genomic_DNA"/>
</dbReference>
<reference evidence="1 2" key="1">
    <citation type="journal article" date="2011" name="J. Bacteriol.">
        <title>Genome sequence of the repetitive-sequence-rich Mycoplasma fermentans strain M64.</title>
        <authorList>
            <person name="Shu H.W."/>
            <person name="Liu T.T."/>
            <person name="Chang H.Y."/>
            <person name="Liu Y.M."/>
            <person name="Wu K.M."/>
            <person name="Shu H.Y."/>
            <person name="Tsai S.F."/>
            <person name="Hsiao K.J."/>
            <person name="Hu W.S."/>
            <person name="Ng W.V."/>
        </authorList>
    </citation>
    <scope>NUCLEOTIDE SEQUENCE [LARGE SCALE GENOMIC DNA]</scope>
    <source>
        <strain evidence="1 2">M64</strain>
    </source>
</reference>
<dbReference type="KEGG" id="mfm:MfeM64YM_0226"/>
<evidence type="ECO:0000313" key="2">
    <source>
        <dbReference type="Proteomes" id="UP000007473"/>
    </source>
</evidence>
<dbReference type="AlphaFoldDB" id="A0AB32XB79"/>
<protein>
    <submittedName>
        <fullName evidence="1">Uncharacterized protein</fullName>
    </submittedName>
</protein>
<evidence type="ECO:0000313" key="1">
    <source>
        <dbReference type="EMBL" id="ADV34232.1"/>
    </source>
</evidence>
<proteinExistence type="predicted"/>
<dbReference type="Proteomes" id="UP000007473">
    <property type="component" value="Chromosome"/>
</dbReference>